<dbReference type="SUPFAM" id="SSF82171">
    <property type="entry name" value="DPP6 N-terminal domain-like"/>
    <property type="match status" value="1"/>
</dbReference>
<keyword evidence="2 4" id="KW-0472">Membrane</keyword>
<dbReference type="PRINTS" id="PR01021">
    <property type="entry name" value="OMPADOMAIN"/>
</dbReference>
<evidence type="ECO:0000259" key="6">
    <source>
        <dbReference type="PROSITE" id="PS51123"/>
    </source>
</evidence>
<dbReference type="Gene3D" id="2.120.10.30">
    <property type="entry name" value="TolB, C-terminal domain"/>
    <property type="match status" value="1"/>
</dbReference>
<comment type="subcellular location">
    <subcellularLocation>
        <location evidence="1">Cell outer membrane</location>
    </subcellularLocation>
</comment>
<keyword evidence="8" id="KW-1185">Reference proteome</keyword>
<dbReference type="PANTHER" id="PTHR30329:SF21">
    <property type="entry name" value="LIPOPROTEIN YIAD-RELATED"/>
    <property type="match status" value="1"/>
</dbReference>
<name>A0ABY1L194_9FLAO</name>
<evidence type="ECO:0000313" key="7">
    <source>
        <dbReference type="EMBL" id="SIS88991.1"/>
    </source>
</evidence>
<dbReference type="InterPro" id="IPR050330">
    <property type="entry name" value="Bact_OuterMem_StrucFunc"/>
</dbReference>
<dbReference type="EMBL" id="FTOB01000004">
    <property type="protein sequence ID" value="SIS88991.1"/>
    <property type="molecule type" value="Genomic_DNA"/>
</dbReference>
<dbReference type="InterPro" id="IPR008969">
    <property type="entry name" value="CarboxyPept-like_regulatory"/>
</dbReference>
<gene>
    <name evidence="7" type="ORF">SAMN05421766_104661</name>
</gene>
<dbReference type="PROSITE" id="PS51123">
    <property type="entry name" value="OMPA_2"/>
    <property type="match status" value="1"/>
</dbReference>
<dbReference type="InterPro" id="IPR036737">
    <property type="entry name" value="OmpA-like_sf"/>
</dbReference>
<dbReference type="InterPro" id="IPR011042">
    <property type="entry name" value="6-blade_b-propeller_TolB-like"/>
</dbReference>
<dbReference type="PANTHER" id="PTHR30329">
    <property type="entry name" value="STATOR ELEMENT OF FLAGELLAR MOTOR COMPLEX"/>
    <property type="match status" value="1"/>
</dbReference>
<dbReference type="InterPro" id="IPR006665">
    <property type="entry name" value="OmpA-like"/>
</dbReference>
<dbReference type="RefSeq" id="WP_076456130.1">
    <property type="nucleotide sequence ID" value="NZ_FTOB01000004.1"/>
</dbReference>
<proteinExistence type="predicted"/>
<evidence type="ECO:0000256" key="5">
    <source>
        <dbReference type="SAM" id="SignalP"/>
    </source>
</evidence>
<dbReference type="Gene3D" id="3.30.1330.60">
    <property type="entry name" value="OmpA-like domain"/>
    <property type="match status" value="1"/>
</dbReference>
<feature type="domain" description="OmpA-like" evidence="6">
    <location>
        <begin position="521"/>
        <end position="642"/>
    </location>
</feature>
<feature type="chain" id="PRO_5045581644" evidence="5">
    <location>
        <begin position="24"/>
        <end position="642"/>
    </location>
</feature>
<dbReference type="SUPFAM" id="SSF49464">
    <property type="entry name" value="Carboxypeptidase regulatory domain-like"/>
    <property type="match status" value="1"/>
</dbReference>
<dbReference type="SUPFAM" id="SSF103088">
    <property type="entry name" value="OmpA-like"/>
    <property type="match status" value="1"/>
</dbReference>
<organism evidence="7 8">
    <name type="scientific">Zobellia uliginosa</name>
    <dbReference type="NCBI Taxonomy" id="143224"/>
    <lineage>
        <taxon>Bacteria</taxon>
        <taxon>Pseudomonadati</taxon>
        <taxon>Bacteroidota</taxon>
        <taxon>Flavobacteriia</taxon>
        <taxon>Flavobacteriales</taxon>
        <taxon>Flavobacteriaceae</taxon>
        <taxon>Zobellia</taxon>
    </lineage>
</organism>
<dbReference type="InterPro" id="IPR011990">
    <property type="entry name" value="TPR-like_helical_dom_sf"/>
</dbReference>
<dbReference type="InterPro" id="IPR006664">
    <property type="entry name" value="OMP_bac"/>
</dbReference>
<dbReference type="SUPFAM" id="SSF48452">
    <property type="entry name" value="TPR-like"/>
    <property type="match status" value="1"/>
</dbReference>
<evidence type="ECO:0000313" key="8">
    <source>
        <dbReference type="Proteomes" id="UP000185728"/>
    </source>
</evidence>
<protein>
    <submittedName>
        <fullName evidence="7">Outer membrane protein OmpA</fullName>
    </submittedName>
</protein>
<dbReference type="Pfam" id="PF07676">
    <property type="entry name" value="PD40"/>
    <property type="match status" value="3"/>
</dbReference>
<dbReference type="CDD" id="cd07185">
    <property type="entry name" value="OmpA_C-like"/>
    <property type="match status" value="1"/>
</dbReference>
<evidence type="ECO:0000256" key="4">
    <source>
        <dbReference type="PROSITE-ProRule" id="PRU00473"/>
    </source>
</evidence>
<evidence type="ECO:0000256" key="1">
    <source>
        <dbReference type="ARBA" id="ARBA00004442"/>
    </source>
</evidence>
<reference evidence="7 8" key="1">
    <citation type="submission" date="2017-01" db="EMBL/GenBank/DDBJ databases">
        <authorList>
            <person name="Varghese N."/>
            <person name="Submissions S."/>
        </authorList>
    </citation>
    <scope>NUCLEOTIDE SEQUENCE [LARGE SCALE GENOMIC DNA]</scope>
    <source>
        <strain evidence="7 8">DSM 2061</strain>
    </source>
</reference>
<dbReference type="InterPro" id="IPR011659">
    <property type="entry name" value="WD40"/>
</dbReference>
<evidence type="ECO:0000256" key="2">
    <source>
        <dbReference type="ARBA" id="ARBA00023136"/>
    </source>
</evidence>
<dbReference type="Proteomes" id="UP000185728">
    <property type="component" value="Unassembled WGS sequence"/>
</dbReference>
<accession>A0ABY1L194</accession>
<comment type="caution">
    <text evidence="7">The sequence shown here is derived from an EMBL/GenBank/DDBJ whole genome shotgun (WGS) entry which is preliminary data.</text>
</comment>
<sequence>MSILPIHKLVPLLLLFLGAYGHSQINQKEDDTDNFDHYAYMQNIESYPSLLKKGYDEITIYKKLGNANYHNANYDVATFWYEKLLENDEIVISPDYLYRYALALKSIKRYEDSHLWMEKFKKLKKNDIRASLYADNADYLKEIQIPKEQYTIKNLTDLNSGESDFAPSYLSGNLVFTTARDLDVQTYNKLPYLNLYQTEIKEDGQTGKASVLSETLNTKANESSTAFSKDGKTVYFTRNNFSKKSFKRDKNGISRLKIYRSQLSDGTWSEPEDLPFNNSNYSVAHPSLSSDGTKLYFASDMPGGMGASDIYVVDILSDGKFGEPKNLGKLINTEEKETFPFISDSGILYFASNGHPGLGGLDIFKIDTNKNDKVTNMGSPINSPDDDFSLVMDTSSEIGYFASNRKGGIGNDDIYTLKRSDSDCFTFIEGTARDKDTDKPLAQTLIEAFAHDGETLSQTVTASDGSYTLRIPCQKEQYQLSGTKEGYEASNLYMLTPKDKKQVQDVHLELEQSTKVADLGSDLVKILELTPIYFDLNSSYLRKDAYAELDKVVDYMSKRPDIKIAVGSHTDSREGDAYNLWLSRRRAMRTVEYITSKGIDPSRISGKGYGETQLLNRCANGVKCSESEHQLNRRSEFIVIEK</sequence>
<keyword evidence="5" id="KW-0732">Signal</keyword>
<dbReference type="Pfam" id="PF00691">
    <property type="entry name" value="OmpA"/>
    <property type="match status" value="1"/>
</dbReference>
<feature type="signal peptide" evidence="5">
    <location>
        <begin position="1"/>
        <end position="23"/>
    </location>
</feature>
<keyword evidence="3" id="KW-0998">Cell outer membrane</keyword>
<evidence type="ECO:0000256" key="3">
    <source>
        <dbReference type="ARBA" id="ARBA00023237"/>
    </source>
</evidence>